<organism evidence="1 2">
    <name type="scientific">Albidovulum litorale</name>
    <dbReference type="NCBI Taxonomy" id="2984134"/>
    <lineage>
        <taxon>Bacteria</taxon>
        <taxon>Pseudomonadati</taxon>
        <taxon>Pseudomonadota</taxon>
        <taxon>Alphaproteobacteria</taxon>
        <taxon>Rhodobacterales</taxon>
        <taxon>Paracoccaceae</taxon>
        <taxon>Albidovulum</taxon>
    </lineage>
</organism>
<sequence>MAHSEDTRITFARLPEIAPEEIIAHMSDPRMAEHMPLLTFTWDRDRLDAFVATKEACWQRDGLGHWAFLADGTYVGWGGFQKEGEEWDFGLVLRPENFGLGMRIAKQALDFARADARISYVTFLLPPSRRKLGALARLGARALGDVDYEGERFLKFRLDTM</sequence>
<dbReference type="EMBL" id="JAOWKZ010000002">
    <property type="protein sequence ID" value="MCV2871855.1"/>
    <property type="molecule type" value="Genomic_DNA"/>
</dbReference>
<dbReference type="Gene3D" id="3.40.630.30">
    <property type="match status" value="1"/>
</dbReference>
<dbReference type="SUPFAM" id="SSF55729">
    <property type="entry name" value="Acyl-CoA N-acyltransferases (Nat)"/>
    <property type="match status" value="1"/>
</dbReference>
<dbReference type="InterPro" id="IPR016181">
    <property type="entry name" value="Acyl_CoA_acyltransferase"/>
</dbReference>
<proteinExistence type="predicted"/>
<dbReference type="EC" id="2.3.1.-" evidence="1"/>
<name>A0ABT2ZLA7_9RHOB</name>
<accession>A0ABT2ZLA7</accession>
<dbReference type="RefSeq" id="WP_263739064.1">
    <property type="nucleotide sequence ID" value="NZ_JAOWKZ010000002.1"/>
</dbReference>
<evidence type="ECO:0000313" key="2">
    <source>
        <dbReference type="Proteomes" id="UP001652564"/>
    </source>
</evidence>
<dbReference type="GO" id="GO:0016746">
    <property type="term" value="F:acyltransferase activity"/>
    <property type="evidence" value="ECO:0007669"/>
    <property type="project" value="UniProtKB-KW"/>
</dbReference>
<comment type="caution">
    <text evidence="1">The sequence shown here is derived from an EMBL/GenBank/DDBJ whole genome shotgun (WGS) entry which is preliminary data.</text>
</comment>
<keyword evidence="1" id="KW-0012">Acyltransferase</keyword>
<reference evidence="1 2" key="1">
    <citation type="submission" date="2022-10" db="EMBL/GenBank/DDBJ databases">
        <title>Defluviimonas sp. nov., isolated from ocean surface sediments.</title>
        <authorList>
            <person name="He W."/>
            <person name="Wang L."/>
            <person name="Zhang D.-F."/>
        </authorList>
    </citation>
    <scope>NUCLEOTIDE SEQUENCE [LARGE SCALE GENOMIC DNA]</scope>
    <source>
        <strain evidence="1 2">WL0050</strain>
    </source>
</reference>
<keyword evidence="2" id="KW-1185">Reference proteome</keyword>
<evidence type="ECO:0000313" key="1">
    <source>
        <dbReference type="EMBL" id="MCV2871855.1"/>
    </source>
</evidence>
<keyword evidence="1" id="KW-0808">Transferase</keyword>
<gene>
    <name evidence="1" type="ORF">OEZ71_06055</name>
</gene>
<dbReference type="Proteomes" id="UP001652564">
    <property type="component" value="Unassembled WGS sequence"/>
</dbReference>
<protein>
    <submittedName>
        <fullName evidence="1">GNAT family N-acetyltransferase</fullName>
        <ecNumber evidence="1">2.3.1.-</ecNumber>
    </submittedName>
</protein>